<evidence type="ECO:0008006" key="3">
    <source>
        <dbReference type="Google" id="ProtNLM"/>
    </source>
</evidence>
<keyword evidence="2" id="KW-1185">Reference proteome</keyword>
<gene>
    <name evidence="1" type="ORF">KKI46_06710</name>
</gene>
<evidence type="ECO:0000313" key="2">
    <source>
        <dbReference type="Proteomes" id="UP000679498"/>
    </source>
</evidence>
<organism evidence="1 2">
    <name type="scientific">Exiguobacterium acetylicum</name>
    <name type="common">Brevibacterium acetylicum</name>
    <dbReference type="NCBI Taxonomy" id="41170"/>
    <lineage>
        <taxon>Bacteria</taxon>
        <taxon>Bacillati</taxon>
        <taxon>Bacillota</taxon>
        <taxon>Bacilli</taxon>
        <taxon>Bacillales</taxon>
        <taxon>Bacillales Family XII. Incertae Sedis</taxon>
        <taxon>Exiguobacterium</taxon>
    </lineage>
</organism>
<reference evidence="1 2" key="1">
    <citation type="submission" date="2021-05" db="EMBL/GenBank/DDBJ databases">
        <title>Biocontrol using Exiguobacterium acetylicum SI17 against litchi downy blight caused by Peronophythora litchii.</title>
        <authorList>
            <person name="Zheng L."/>
        </authorList>
    </citation>
    <scope>NUCLEOTIDE SEQUENCE [LARGE SCALE GENOMIC DNA]</scope>
    <source>
        <strain evidence="1 2">SI17</strain>
    </source>
</reference>
<dbReference type="EMBL" id="CP075897">
    <property type="protein sequence ID" value="QWB31336.1"/>
    <property type="molecule type" value="Genomic_DNA"/>
</dbReference>
<evidence type="ECO:0000313" key="1">
    <source>
        <dbReference type="EMBL" id="QWB31336.1"/>
    </source>
</evidence>
<proteinExistence type="predicted"/>
<accession>A0ABX8GD95</accession>
<dbReference type="GeneID" id="88811360"/>
<name>A0ABX8GD95_EXIAC</name>
<protein>
    <recommendedName>
        <fullName evidence="3">DUF3822 family protein</fullName>
    </recommendedName>
</protein>
<dbReference type="RefSeq" id="WP_156772495.1">
    <property type="nucleotide sequence ID" value="NZ_CP075897.1"/>
</dbReference>
<sequence length="253" mass="30240">MKEFLISTKYIFKQDDANSSQKVNINDVLIHTEGENMTRIWIEEYEVMGDLGRLFGHFLDMDDSIKTAYLISPSEDDECITPTKKILFEFLEHRNDFPLYLYFSDEYVLRERHQQFFQQQDIDYTIQTVYPSRKYHLDPLVYFTVELKNKEALIRVIRETYWLAEENVFYVISNYDNLKFTFEERQHWGFQQYLPIASFDRTPPSVLIKPGHDGCGFFICSSDRSVNSLENVIRSMPEEIITYQVNDELYELE</sequence>
<dbReference type="Proteomes" id="UP000679498">
    <property type="component" value="Chromosome"/>
</dbReference>